<dbReference type="EMBL" id="KN837163">
    <property type="protein sequence ID" value="KIJ38176.1"/>
    <property type="molecule type" value="Genomic_DNA"/>
</dbReference>
<proteinExistence type="predicted"/>
<dbReference type="HOGENOM" id="CLU_265203_0_0_1"/>
<gene>
    <name evidence="2" type="ORF">M422DRAFT_50162</name>
</gene>
<evidence type="ECO:0000313" key="3">
    <source>
        <dbReference type="Proteomes" id="UP000054279"/>
    </source>
</evidence>
<feature type="compositionally biased region" description="Polar residues" evidence="1">
    <location>
        <begin position="102"/>
        <end position="114"/>
    </location>
</feature>
<evidence type="ECO:0000256" key="1">
    <source>
        <dbReference type="SAM" id="MobiDB-lite"/>
    </source>
</evidence>
<feature type="region of interest" description="Disordered" evidence="1">
    <location>
        <begin position="1"/>
        <end position="167"/>
    </location>
</feature>
<protein>
    <submittedName>
        <fullName evidence="2">Uncharacterized protein</fullName>
    </submittedName>
</protein>
<feature type="compositionally biased region" description="Low complexity" evidence="1">
    <location>
        <begin position="803"/>
        <end position="821"/>
    </location>
</feature>
<dbReference type="OrthoDB" id="10681968at2759"/>
<accession>A0A0C9VKV7</accession>
<feature type="compositionally biased region" description="Polar residues" evidence="1">
    <location>
        <begin position="17"/>
        <end position="40"/>
    </location>
</feature>
<keyword evidence="3" id="KW-1185">Reference proteome</keyword>
<feature type="compositionally biased region" description="Acidic residues" evidence="1">
    <location>
        <begin position="151"/>
        <end position="167"/>
    </location>
</feature>
<dbReference type="AlphaFoldDB" id="A0A0C9VKV7"/>
<feature type="compositionally biased region" description="Polar residues" evidence="1">
    <location>
        <begin position="852"/>
        <end position="863"/>
    </location>
</feature>
<feature type="compositionally biased region" description="Polar residues" evidence="1">
    <location>
        <begin position="78"/>
        <end position="92"/>
    </location>
</feature>
<feature type="compositionally biased region" description="Polar residues" evidence="1">
    <location>
        <begin position="47"/>
        <end position="56"/>
    </location>
</feature>
<organism evidence="2 3">
    <name type="scientific">Sphaerobolus stellatus (strain SS14)</name>
    <dbReference type="NCBI Taxonomy" id="990650"/>
    <lineage>
        <taxon>Eukaryota</taxon>
        <taxon>Fungi</taxon>
        <taxon>Dikarya</taxon>
        <taxon>Basidiomycota</taxon>
        <taxon>Agaricomycotina</taxon>
        <taxon>Agaricomycetes</taxon>
        <taxon>Phallomycetidae</taxon>
        <taxon>Geastrales</taxon>
        <taxon>Sphaerobolaceae</taxon>
        <taxon>Sphaerobolus</taxon>
    </lineage>
</organism>
<reference evidence="2 3" key="1">
    <citation type="submission" date="2014-06" db="EMBL/GenBank/DDBJ databases">
        <title>Evolutionary Origins and Diversification of the Mycorrhizal Mutualists.</title>
        <authorList>
            <consortium name="DOE Joint Genome Institute"/>
            <consortium name="Mycorrhizal Genomics Consortium"/>
            <person name="Kohler A."/>
            <person name="Kuo A."/>
            <person name="Nagy L.G."/>
            <person name="Floudas D."/>
            <person name="Copeland A."/>
            <person name="Barry K.W."/>
            <person name="Cichocki N."/>
            <person name="Veneault-Fourrey C."/>
            <person name="LaButti K."/>
            <person name="Lindquist E.A."/>
            <person name="Lipzen A."/>
            <person name="Lundell T."/>
            <person name="Morin E."/>
            <person name="Murat C."/>
            <person name="Riley R."/>
            <person name="Ohm R."/>
            <person name="Sun H."/>
            <person name="Tunlid A."/>
            <person name="Henrissat B."/>
            <person name="Grigoriev I.V."/>
            <person name="Hibbett D.S."/>
            <person name="Martin F."/>
        </authorList>
    </citation>
    <scope>NUCLEOTIDE SEQUENCE [LARGE SCALE GENOMIC DNA]</scope>
    <source>
        <strain evidence="2 3">SS14</strain>
    </source>
</reference>
<sequence>MSPQPVPSSNDVDEFADTNTIFDPENSQYWRPYSTAQTGSDSEDQLLPSSQVSAASTKVKHSARSPTGETRQEHIDEQISTQNQSPTASASQEELEEYLHSIGNNNHGDNNAALSYNDDEHDANDDYPGMYEMSVASTDDGMDNTSVSGFGEEEEFEEEDDPYANEDDEDDIADFINPGVERDTETVDFTNCGVELNTLNDSEAVALPAEESMMMPVNETDVRPSPPQHDLEAPKLPPGTSFPAQHFIPKSKAHLRACFDILVYNYCCANEEEHMRDVYDSVGVAFHKFAPPQAWNIFCRFSKDEVSAMLGISIVVQHPFDAPLIIHTLAKLPPTEAVKSTSRTNIAKALCRTYEEKHGGTAAFDKWLVKWDRENPPEMKSRRPMKVSQLRSKLVSTVDDATELIRRNGRIADVEAVIFAWSTNPYASPAETALVATTSLEINESLVQIGFRNPVLISRALQAHLQYCGLAPYGQALSKIVDGVTDQLYVVHCSMLYSLLLIIPISFSPNIIPANASRTRTVTLAQKIKVDIPSQQSQHRAGGSKIAQSSGKTIAISQHSSEQGTIAGEPSQQDAIAVQLSQSPVADEHWSSVDALDEEDPRDPVLLEVATMIAIPQDLLRSFAVGIFYDFLLITIGLPPVSTLMRKQGYIQCAEEQGKKLPSFLIKPFFEVLLKAGFRIENWPSNAPAISHLTKHGLGSPQHWGHAVHVAMVSQYCHPQASRWLRLVCRLNDSVTEPFIKWAPGANGRPVANAIDFPSAGFPLRTAETCFCCQHNGAGEHHTRYLNWDPALDPKTDTKRTLAVAASPSPQPQTASPEPQSVVGPVPTAPTAHNASPMHGASPVPAAKSNRKGSTAPTRQTGSLPPVVGSATKAIAPSIPAPHILKKTVPQTATKAAGELSTAKAKGTTGAASSTGSSVVVGGVSATMPADGASNTQKLRPKPRLTALAAAAEKRKFAALEGILEDSTVEPVVEEGDRRLTRGAIAAAAAGEKGKERAHKRTRFAVQDSDAMQGISEEDHATSSVMVKPATKARKPAQSAGKMNPPPVPTVIAAASSGASVPTLGPQAFRSPLPKADIGPLSAARHNTTVVPAEAVTQAKKVKIWSDMNGMIEWTTSLMDRILKRRTTSGADDTTFNTWVENAVKLGLKVYSETGNMFAHLAAFSWVLPSMLQNPTKYSKHGVVLWSRIVLDLVTATPDLHPKEKLEIKDFTSGLSSFALHATATCAELLLQKLLPPPPPPVVLRPHIPSSDDVVFS</sequence>
<evidence type="ECO:0000313" key="2">
    <source>
        <dbReference type="EMBL" id="KIJ38176.1"/>
    </source>
</evidence>
<name>A0A0C9VKV7_SPHS4</name>
<feature type="region of interest" description="Disordered" evidence="1">
    <location>
        <begin position="801"/>
        <end position="869"/>
    </location>
</feature>
<dbReference type="Proteomes" id="UP000054279">
    <property type="component" value="Unassembled WGS sequence"/>
</dbReference>